<dbReference type="AlphaFoldDB" id="A0A9J5YRI0"/>
<dbReference type="Proteomes" id="UP000824120">
    <property type="component" value="Chromosome 6"/>
</dbReference>
<sequence>MANNRWKMWNMKFDGNRRQRMLASGWTTGLNKEEVEVKEMIQNRQWDIARLSQLLSHDMVSCILKDISPNMSVGAQDKA</sequence>
<organism evidence="1 2">
    <name type="scientific">Solanum commersonii</name>
    <name type="common">Commerson's wild potato</name>
    <name type="synonym">Commerson's nightshade</name>
    <dbReference type="NCBI Taxonomy" id="4109"/>
    <lineage>
        <taxon>Eukaryota</taxon>
        <taxon>Viridiplantae</taxon>
        <taxon>Streptophyta</taxon>
        <taxon>Embryophyta</taxon>
        <taxon>Tracheophyta</taxon>
        <taxon>Spermatophyta</taxon>
        <taxon>Magnoliopsida</taxon>
        <taxon>eudicotyledons</taxon>
        <taxon>Gunneridae</taxon>
        <taxon>Pentapetalae</taxon>
        <taxon>asterids</taxon>
        <taxon>lamiids</taxon>
        <taxon>Solanales</taxon>
        <taxon>Solanaceae</taxon>
        <taxon>Solanoideae</taxon>
        <taxon>Solaneae</taxon>
        <taxon>Solanum</taxon>
    </lineage>
</organism>
<proteinExistence type="predicted"/>
<evidence type="ECO:0000313" key="1">
    <source>
        <dbReference type="EMBL" id="KAG5602383.1"/>
    </source>
</evidence>
<name>A0A9J5YRI0_SOLCO</name>
<keyword evidence="2" id="KW-1185">Reference proteome</keyword>
<reference evidence="1 2" key="1">
    <citation type="submission" date="2020-09" db="EMBL/GenBank/DDBJ databases">
        <title>De no assembly of potato wild relative species, Solanum commersonii.</title>
        <authorList>
            <person name="Cho K."/>
        </authorList>
    </citation>
    <scope>NUCLEOTIDE SEQUENCE [LARGE SCALE GENOMIC DNA]</scope>
    <source>
        <strain evidence="1">LZ3.2</strain>
        <tissue evidence="1">Leaf</tissue>
    </source>
</reference>
<dbReference type="EMBL" id="JACXVP010000006">
    <property type="protein sequence ID" value="KAG5602383.1"/>
    <property type="molecule type" value="Genomic_DNA"/>
</dbReference>
<accession>A0A9J5YRI0</accession>
<gene>
    <name evidence="1" type="ORF">H5410_033753</name>
</gene>
<evidence type="ECO:0000313" key="2">
    <source>
        <dbReference type="Proteomes" id="UP000824120"/>
    </source>
</evidence>
<protein>
    <submittedName>
        <fullName evidence="1">Uncharacterized protein</fullName>
    </submittedName>
</protein>
<comment type="caution">
    <text evidence="1">The sequence shown here is derived from an EMBL/GenBank/DDBJ whole genome shotgun (WGS) entry which is preliminary data.</text>
</comment>